<evidence type="ECO:0000259" key="4">
    <source>
        <dbReference type="Pfam" id="PF13193"/>
    </source>
</evidence>
<protein>
    <submittedName>
        <fullName evidence="5">Fatty-acid--CoA ligase</fullName>
    </submittedName>
</protein>
<evidence type="ECO:0000313" key="5">
    <source>
        <dbReference type="EMBL" id="GAB34434.1"/>
    </source>
</evidence>
<dbReference type="Proteomes" id="UP000005038">
    <property type="component" value="Unassembled WGS sequence"/>
</dbReference>
<reference evidence="5" key="1">
    <citation type="submission" date="2012-02" db="EMBL/GenBank/DDBJ databases">
        <title>Whole genome shotgun sequence of Gordonia otitidis NBRC 100426.</title>
        <authorList>
            <person name="Yoshida I."/>
            <person name="Hosoyama A."/>
            <person name="Tsuchikane K."/>
            <person name="Katsumata H."/>
            <person name="Yamazaki S."/>
            <person name="Fujita N."/>
        </authorList>
    </citation>
    <scope>NUCLEOTIDE SEQUENCE [LARGE SCALE GENOMIC DNA]</scope>
    <source>
        <strain evidence="5">NBRC 100426</strain>
    </source>
</reference>
<dbReference type="Gene3D" id="3.40.50.12780">
    <property type="entry name" value="N-terminal domain of ligase-like"/>
    <property type="match status" value="1"/>
</dbReference>
<dbReference type="GO" id="GO:0006631">
    <property type="term" value="P:fatty acid metabolic process"/>
    <property type="evidence" value="ECO:0007669"/>
    <property type="project" value="TreeGrafter"/>
</dbReference>
<comment type="similarity">
    <text evidence="1">Belongs to the ATP-dependent AMP-binding enzyme family.</text>
</comment>
<dbReference type="SUPFAM" id="SSF56801">
    <property type="entry name" value="Acetyl-CoA synthetase-like"/>
    <property type="match status" value="1"/>
</dbReference>
<dbReference type="EMBL" id="BAFB01000108">
    <property type="protein sequence ID" value="GAB34434.1"/>
    <property type="molecule type" value="Genomic_DNA"/>
</dbReference>
<evidence type="ECO:0000256" key="2">
    <source>
        <dbReference type="ARBA" id="ARBA00022598"/>
    </source>
</evidence>
<evidence type="ECO:0000313" key="6">
    <source>
        <dbReference type="Proteomes" id="UP000005038"/>
    </source>
</evidence>
<dbReference type="InterPro" id="IPR025110">
    <property type="entry name" value="AMP-bd_C"/>
</dbReference>
<keyword evidence="6" id="KW-1185">Reference proteome</keyword>
<evidence type="ECO:0000256" key="1">
    <source>
        <dbReference type="ARBA" id="ARBA00006432"/>
    </source>
</evidence>
<gene>
    <name evidence="5" type="ORF">GOOTI_108_00260</name>
</gene>
<feature type="domain" description="AMP-dependent synthetase/ligase" evidence="3">
    <location>
        <begin position="29"/>
        <end position="403"/>
    </location>
</feature>
<dbReference type="Pfam" id="PF00501">
    <property type="entry name" value="AMP-binding"/>
    <property type="match status" value="1"/>
</dbReference>
<dbReference type="FunFam" id="3.40.50.12780:FF:000003">
    <property type="entry name" value="Long-chain-fatty-acid--CoA ligase FadD"/>
    <property type="match status" value="1"/>
</dbReference>
<name>H5TLS6_GORO1</name>
<dbReference type="InterPro" id="IPR000873">
    <property type="entry name" value="AMP-dep_synth/lig_dom"/>
</dbReference>
<dbReference type="AlphaFoldDB" id="H5TLS6"/>
<dbReference type="InterPro" id="IPR020845">
    <property type="entry name" value="AMP-binding_CS"/>
</dbReference>
<keyword evidence="2 5" id="KW-0436">Ligase</keyword>
<dbReference type="OrthoDB" id="9803968at2"/>
<dbReference type="Pfam" id="PF13193">
    <property type="entry name" value="AMP-binding_C"/>
    <property type="match status" value="1"/>
</dbReference>
<evidence type="ECO:0000259" key="3">
    <source>
        <dbReference type="Pfam" id="PF00501"/>
    </source>
</evidence>
<dbReference type="GO" id="GO:0031956">
    <property type="term" value="F:medium-chain fatty acid-CoA ligase activity"/>
    <property type="evidence" value="ECO:0007669"/>
    <property type="project" value="TreeGrafter"/>
</dbReference>
<dbReference type="InterPro" id="IPR042099">
    <property type="entry name" value="ANL_N_sf"/>
</dbReference>
<comment type="caution">
    <text evidence="5">The sequence shown here is derived from an EMBL/GenBank/DDBJ whole genome shotgun (WGS) entry which is preliminary data.</text>
</comment>
<feature type="domain" description="AMP-binding enzyme C-terminal" evidence="4">
    <location>
        <begin position="469"/>
        <end position="545"/>
    </location>
</feature>
<accession>H5TLS6</accession>
<proteinExistence type="inferred from homology"/>
<dbReference type="RefSeq" id="WP_007238671.1">
    <property type="nucleotide sequence ID" value="NZ_BAFB01000108.1"/>
</dbReference>
<dbReference type="CDD" id="cd05917">
    <property type="entry name" value="FACL_like_2"/>
    <property type="match status" value="1"/>
</dbReference>
<organism evidence="5 6">
    <name type="scientific">Gordonia otitidis (strain DSM 44809 / CCUG 52243 / JCM 12355 / NBRC 100426 / IFM 10032)</name>
    <dbReference type="NCBI Taxonomy" id="1108044"/>
    <lineage>
        <taxon>Bacteria</taxon>
        <taxon>Bacillati</taxon>
        <taxon>Actinomycetota</taxon>
        <taxon>Actinomycetes</taxon>
        <taxon>Mycobacteriales</taxon>
        <taxon>Gordoniaceae</taxon>
        <taxon>Gordonia</taxon>
    </lineage>
</organism>
<dbReference type="InterPro" id="IPR045851">
    <property type="entry name" value="AMP-bd_C_sf"/>
</dbReference>
<dbReference type="Gene3D" id="3.30.300.30">
    <property type="match status" value="1"/>
</dbReference>
<dbReference type="PANTHER" id="PTHR43201:SF5">
    <property type="entry name" value="MEDIUM-CHAIN ACYL-COA LIGASE ACSF2, MITOCHONDRIAL"/>
    <property type="match status" value="1"/>
</dbReference>
<dbReference type="FunFam" id="3.30.300.30:FF:000008">
    <property type="entry name" value="2,3-dihydroxybenzoate-AMP ligase"/>
    <property type="match status" value="1"/>
</dbReference>
<dbReference type="PROSITE" id="PS00455">
    <property type="entry name" value="AMP_BINDING"/>
    <property type="match status" value="1"/>
</dbReference>
<dbReference type="STRING" id="1108044.GOOTI_108_00260"/>
<dbReference type="PANTHER" id="PTHR43201">
    <property type="entry name" value="ACYL-COA SYNTHETASE"/>
    <property type="match status" value="1"/>
</dbReference>
<sequence>MDEQTVELSYARGEDSPPLLTEPIGATLARTTESFPDNLALVDAPTDRTWTYREFRADVLALAAGLLRLGVGKGDRVGLWAPNRPEWVVTQYATAEIGAILVNLNPAYRQNELDYALTQSGTSVVLAAKRYKDSDYKGMLDAARPSAPELREVICFETPAWQELVAQPSNDELSAVAERAATLEPHDPINIQYTSGTTGFPKGATLTHSNISNNGYLVGELLAYTDADRIAIPVPFYHCFGMVMGNLAATSHGAAMVIPSPTFDPEAALRAVAEYRCTSLYGVPTMFIAELALLDHSEPGQFDLSSLRTGIMAGSPCPEHVMRQVVDRMHMGEVSICYGMTETSPVSCQTRVDDPLELRVGTVGRVGPHLEIKVVDPISGETLPRGETGEFCTRGYSVMSGYWNEPVKTAEALDADGWMHTGDLAVMDAGSGASGSNVTDAGSGAGYVRITGRIKDMVIRGGENIYPREIEEFLYTHPDILDAQVIGVPDERYGEELMAWIQLRDGVADLTADDVREFATGKIARHKIPRYVHVVKEFPMTVTGKVRKVAMREESVDLLGLS</sequence>